<name>A0A3S5AMY8_9PLAT</name>
<protein>
    <submittedName>
        <fullName evidence="2">Uncharacterized protein</fullName>
    </submittedName>
</protein>
<reference evidence="2" key="1">
    <citation type="submission" date="2018-11" db="EMBL/GenBank/DDBJ databases">
        <authorList>
            <consortium name="Pathogen Informatics"/>
        </authorList>
    </citation>
    <scope>NUCLEOTIDE SEQUENCE</scope>
</reference>
<dbReference type="EMBL" id="CAAALY010245859">
    <property type="protein sequence ID" value="VEL33484.1"/>
    <property type="molecule type" value="Genomic_DNA"/>
</dbReference>
<organism evidence="2 3">
    <name type="scientific">Protopolystoma xenopodis</name>
    <dbReference type="NCBI Taxonomy" id="117903"/>
    <lineage>
        <taxon>Eukaryota</taxon>
        <taxon>Metazoa</taxon>
        <taxon>Spiralia</taxon>
        <taxon>Lophotrochozoa</taxon>
        <taxon>Platyhelminthes</taxon>
        <taxon>Monogenea</taxon>
        <taxon>Polyopisthocotylea</taxon>
        <taxon>Polystomatidea</taxon>
        <taxon>Polystomatidae</taxon>
        <taxon>Protopolystoma</taxon>
    </lineage>
</organism>
<feature type="compositionally biased region" description="Low complexity" evidence="1">
    <location>
        <begin position="403"/>
        <end position="422"/>
    </location>
</feature>
<evidence type="ECO:0000256" key="1">
    <source>
        <dbReference type="SAM" id="MobiDB-lite"/>
    </source>
</evidence>
<evidence type="ECO:0000313" key="3">
    <source>
        <dbReference type="Proteomes" id="UP000784294"/>
    </source>
</evidence>
<accession>A0A3S5AMY8</accession>
<feature type="region of interest" description="Disordered" evidence="1">
    <location>
        <begin position="399"/>
        <end position="430"/>
    </location>
</feature>
<dbReference type="AlphaFoldDB" id="A0A3S5AMY8"/>
<feature type="region of interest" description="Disordered" evidence="1">
    <location>
        <begin position="1"/>
        <end position="68"/>
    </location>
</feature>
<gene>
    <name evidence="2" type="ORF">PXEA_LOCUS26924</name>
</gene>
<feature type="region of interest" description="Disordered" evidence="1">
    <location>
        <begin position="160"/>
        <end position="214"/>
    </location>
</feature>
<dbReference type="Proteomes" id="UP000784294">
    <property type="component" value="Unassembled WGS sequence"/>
</dbReference>
<feature type="region of interest" description="Disordered" evidence="1">
    <location>
        <begin position="349"/>
        <end position="381"/>
    </location>
</feature>
<feature type="compositionally biased region" description="Polar residues" evidence="1">
    <location>
        <begin position="189"/>
        <end position="208"/>
    </location>
</feature>
<feature type="compositionally biased region" description="Low complexity" evidence="1">
    <location>
        <begin position="161"/>
        <end position="188"/>
    </location>
</feature>
<sequence>MAYHGISPQIFASTASQTSSSVVRDTPGHSHPVPFAAAGSSGCSRGSSSPESQTETETSLLKTTRAERQEASVQTAAAGDRSSSRIAVAVSAPNSPLKRAAGSLLGGTSAPKMERLVADATTSSSQLFDHFLDQAKPLAPTKPINSYRQYEIELNPHHRLQSQSSLSNPPTQLLQSQSPSSRESLPSSHTSENSSTLFNVTRKTSYSTSEDKEDIISHNETCRSNCTRTNCNNGSANDSIAAVLTYNSIQSFQSPVQSIDQMPVSSGNPQGCSCEGYAGASCGPDAPTSNSHDFISPNSVNNTCWPDRDCNHFAYAQSTPATSLPTQDQLQMQQQEQKQISCSLLHHHNTHPHQQTTPYHRQQRRQSDPLEMQQQQQHHDYLQAPHRHDIFSAKDVGRMHMGQKSLSLSTQASSSSSVSPLQTHPPTLQGPFSCRFPHSLSSPGPVCLLNLSSAQISIGRTHDVFPDNTGYSSPGIVPDVCQSPLPEDVEDPGRPSFLTLSHNRTAHFNNSIHATVNADRVAGLADSAVNTGGLLETLDPDFSILSH</sequence>
<feature type="compositionally biased region" description="Low complexity" evidence="1">
    <location>
        <begin position="12"/>
        <end position="23"/>
    </location>
</feature>
<proteinExistence type="predicted"/>
<keyword evidence="3" id="KW-1185">Reference proteome</keyword>
<comment type="caution">
    <text evidence="2">The sequence shown here is derived from an EMBL/GenBank/DDBJ whole genome shotgun (WGS) entry which is preliminary data.</text>
</comment>
<feature type="compositionally biased region" description="Low complexity" evidence="1">
    <location>
        <begin position="36"/>
        <end position="63"/>
    </location>
</feature>
<evidence type="ECO:0000313" key="2">
    <source>
        <dbReference type="EMBL" id="VEL33484.1"/>
    </source>
</evidence>